<dbReference type="RefSeq" id="WP_181578934.1">
    <property type="nucleotide sequence ID" value="NZ_CP059399.1"/>
</dbReference>
<sequence length="444" mass="49130">MTYQDSSLSFKHRLRRVHPRRGALRRTLATLDRADAATIRAFQEQRLRKLVGIAAARSPFYREWFRDHGIDPSSIRTLADLPRLPLISRADLVGRADRFRTRPRRLMWPAMSSGSSGRPVQVYRTMTSSVLELTALERQWSWFGVPADSRRVVLRGNGFASGGADRPTLLLPGAGQLLVSSFYLTPERIDAIIEDIQRFDPHAIEGWPSSIALLAALLRDRGVKIPVRAIITSSEMMTPGQQALMREVYTAPIVDHYGQTERVALAGTCEEGGYHAFPDYGIVELVPLEGCEDRWEIVGTPLHNTGFPLFRYRTGDEVRPPEPGRNCPCGRAFPLLGTVDGRVDDIFTSADGRPLPLGSTVLDDLTGLREAQIAQRAPGVFEVRFVPGDGFSEHECAAEVRAAVTRLFGPGQRVDIRVVDSLPRSPSGKLKSAVVESGDVITLE</sequence>
<proteinExistence type="predicted"/>
<dbReference type="KEGG" id="nhu:H0264_19870"/>
<dbReference type="AlphaFoldDB" id="A0A7D6YYV3"/>
<keyword evidence="1" id="KW-0436">Ligase</keyword>
<accession>A0A7D6YYV3</accession>
<name>A0A7D6YYV3_9NOCA</name>
<keyword evidence="2" id="KW-1185">Reference proteome</keyword>
<dbReference type="Gene3D" id="3.40.50.12780">
    <property type="entry name" value="N-terminal domain of ligase-like"/>
    <property type="match status" value="1"/>
</dbReference>
<protein>
    <submittedName>
        <fullName evidence="1">Phenylacetate--CoA ligase family protein</fullName>
    </submittedName>
</protein>
<evidence type="ECO:0000313" key="2">
    <source>
        <dbReference type="Proteomes" id="UP000515512"/>
    </source>
</evidence>
<dbReference type="EMBL" id="CP059399">
    <property type="protein sequence ID" value="QLY27726.1"/>
    <property type="molecule type" value="Genomic_DNA"/>
</dbReference>
<dbReference type="InterPro" id="IPR042099">
    <property type="entry name" value="ANL_N_sf"/>
</dbReference>
<reference evidence="1 2" key="1">
    <citation type="submission" date="2020-07" db="EMBL/GenBank/DDBJ databases">
        <authorList>
            <person name="Zhuang K."/>
            <person name="Ran Y."/>
        </authorList>
    </citation>
    <scope>NUCLEOTIDE SEQUENCE [LARGE SCALE GENOMIC DNA]</scope>
    <source>
        <strain evidence="1 2">WCH-YHL-001</strain>
    </source>
</reference>
<dbReference type="SUPFAM" id="SSF56801">
    <property type="entry name" value="Acetyl-CoA synthetase-like"/>
    <property type="match status" value="1"/>
</dbReference>
<dbReference type="PANTHER" id="PTHR36932:SF1">
    <property type="entry name" value="CAPSULAR POLYSACCHARIDE BIOSYNTHESIS PROTEIN"/>
    <property type="match status" value="1"/>
</dbReference>
<organism evidence="1 2">
    <name type="scientific">Nocardia huaxiensis</name>
    <dbReference type="NCBI Taxonomy" id="2755382"/>
    <lineage>
        <taxon>Bacteria</taxon>
        <taxon>Bacillati</taxon>
        <taxon>Actinomycetota</taxon>
        <taxon>Actinomycetes</taxon>
        <taxon>Mycobacteriales</taxon>
        <taxon>Nocardiaceae</taxon>
        <taxon>Nocardia</taxon>
    </lineage>
</organism>
<dbReference type="Proteomes" id="UP000515512">
    <property type="component" value="Chromosome"/>
</dbReference>
<dbReference type="InterPro" id="IPR053158">
    <property type="entry name" value="CapK_Type1_Caps_Biosynth"/>
</dbReference>
<dbReference type="GO" id="GO:0016874">
    <property type="term" value="F:ligase activity"/>
    <property type="evidence" value="ECO:0007669"/>
    <property type="project" value="UniProtKB-KW"/>
</dbReference>
<dbReference type="PANTHER" id="PTHR36932">
    <property type="entry name" value="CAPSULAR POLYSACCHARIDE BIOSYNTHESIS PROTEIN"/>
    <property type="match status" value="1"/>
</dbReference>
<evidence type="ECO:0000313" key="1">
    <source>
        <dbReference type="EMBL" id="QLY27726.1"/>
    </source>
</evidence>
<gene>
    <name evidence="1" type="ORF">H0264_19870</name>
</gene>